<dbReference type="EMBL" id="CABVIH010000040">
    <property type="protein sequence ID" value="VVP57151.1"/>
    <property type="molecule type" value="Genomic_DNA"/>
</dbReference>
<dbReference type="InterPro" id="IPR053734">
    <property type="entry name" value="Phage_Head-Tail_Connect_sf"/>
</dbReference>
<evidence type="ECO:0000313" key="1">
    <source>
        <dbReference type="EMBL" id="VVP57151.1"/>
    </source>
</evidence>
<reference evidence="1 2" key="1">
    <citation type="submission" date="2019-09" db="EMBL/GenBank/DDBJ databases">
        <authorList>
            <person name="Chandra G."/>
            <person name="Truman W A."/>
        </authorList>
    </citation>
    <scope>NUCLEOTIDE SEQUENCE [LARGE SCALE GENOMIC DNA]</scope>
    <source>
        <strain evidence="1">PS880</strain>
    </source>
</reference>
<accession>A0A5E7Q5H8</accession>
<organism evidence="1 2">
    <name type="scientific">Pseudomonas fluorescens</name>
    <dbReference type="NCBI Taxonomy" id="294"/>
    <lineage>
        <taxon>Bacteria</taxon>
        <taxon>Pseudomonadati</taxon>
        <taxon>Pseudomonadota</taxon>
        <taxon>Gammaproteobacteria</taxon>
        <taxon>Pseudomonadales</taxon>
        <taxon>Pseudomonadaceae</taxon>
        <taxon>Pseudomonas</taxon>
    </lineage>
</organism>
<dbReference type="Gene3D" id="2.40.10.180">
    <property type="entry name" value="Phage tail proteins"/>
    <property type="match status" value="1"/>
</dbReference>
<proteinExistence type="predicted"/>
<dbReference type="Proteomes" id="UP000375525">
    <property type="component" value="Unassembled WGS sequence"/>
</dbReference>
<gene>
    <name evidence="1" type="ORF">PS880_05786</name>
</gene>
<dbReference type="Pfam" id="PF05354">
    <property type="entry name" value="Phage_attach"/>
    <property type="match status" value="1"/>
</dbReference>
<evidence type="ECO:0000313" key="2">
    <source>
        <dbReference type="Proteomes" id="UP000375525"/>
    </source>
</evidence>
<dbReference type="GO" id="GO:0019068">
    <property type="term" value="P:virion assembly"/>
    <property type="evidence" value="ECO:0007669"/>
    <property type="project" value="InterPro"/>
</dbReference>
<dbReference type="InterPro" id="IPR008018">
    <property type="entry name" value="Phage_tail_attach_FII"/>
</dbReference>
<name>A0A5E7Q5H8_PSEFL</name>
<protein>
    <submittedName>
        <fullName evidence="1">Uncharacterized protein</fullName>
    </submittedName>
</protein>
<sequence length="111" mass="12302">MAWQGIADRAAGHILRTFDENPVSEVWFLVGGDPLDAHRIEQAIFDKAYIEQDPHTNAVVSSHNPTLGVRLQDLPRYPTPADLIQVRGKLYTVDDVIEDGVTAAVLILREA</sequence>
<dbReference type="AlphaFoldDB" id="A0A5E7Q5H8"/>
<dbReference type="RefSeq" id="WP_150782498.1">
    <property type="nucleotide sequence ID" value="NZ_CABVIH010000040.1"/>
</dbReference>
<dbReference type="OrthoDB" id="6895802at2"/>